<sequence length="65" mass="6945">MTQGPAESDPEESQWRFSVDEVGPEAEPDPPEPDPIEPESITFEHAVFVGLGVALTVGIILTGLL</sequence>
<feature type="transmembrane region" description="Helical" evidence="2">
    <location>
        <begin position="45"/>
        <end position="64"/>
    </location>
</feature>
<dbReference type="AlphaFoldDB" id="A0ABD6D7A9"/>
<dbReference type="Proteomes" id="UP001597052">
    <property type="component" value="Unassembled WGS sequence"/>
</dbReference>
<dbReference type="RefSeq" id="WP_256395520.1">
    <property type="nucleotide sequence ID" value="NZ_JANHDJ010000002.1"/>
</dbReference>
<protein>
    <recommendedName>
        <fullName evidence="3">DUF7312 domain-containing protein</fullName>
    </recommendedName>
</protein>
<name>A0ABD6D7A9_9EURY</name>
<gene>
    <name evidence="4" type="ORF">ACFSBW_09510</name>
</gene>
<keyword evidence="2" id="KW-0472">Membrane</keyword>
<accession>A0ABD6D7A9</accession>
<keyword evidence="2" id="KW-1133">Transmembrane helix</keyword>
<dbReference type="EMBL" id="JBHUDM010000002">
    <property type="protein sequence ID" value="MFD1642105.1"/>
    <property type="molecule type" value="Genomic_DNA"/>
</dbReference>
<feature type="domain" description="DUF7312" evidence="3">
    <location>
        <begin position="12"/>
        <end position="62"/>
    </location>
</feature>
<dbReference type="InterPro" id="IPR055736">
    <property type="entry name" value="DUF7312"/>
</dbReference>
<evidence type="ECO:0000313" key="5">
    <source>
        <dbReference type="Proteomes" id="UP001597052"/>
    </source>
</evidence>
<reference evidence="4 5" key="1">
    <citation type="journal article" date="2019" name="Int. J. Syst. Evol. Microbiol.">
        <title>The Global Catalogue of Microorganisms (GCM) 10K type strain sequencing project: providing services to taxonomists for standard genome sequencing and annotation.</title>
        <authorList>
            <consortium name="The Broad Institute Genomics Platform"/>
            <consortium name="The Broad Institute Genome Sequencing Center for Infectious Disease"/>
            <person name="Wu L."/>
            <person name="Ma J."/>
        </authorList>
    </citation>
    <scope>NUCLEOTIDE SEQUENCE [LARGE SCALE GENOMIC DNA]</scope>
    <source>
        <strain evidence="4 5">CGMCC 1.10593</strain>
    </source>
</reference>
<keyword evidence="5" id="KW-1185">Reference proteome</keyword>
<proteinExistence type="predicted"/>
<organism evidence="4 5">
    <name type="scientific">Halohasta litorea</name>
    <dbReference type="NCBI Taxonomy" id="869891"/>
    <lineage>
        <taxon>Archaea</taxon>
        <taxon>Methanobacteriati</taxon>
        <taxon>Methanobacteriota</taxon>
        <taxon>Stenosarchaea group</taxon>
        <taxon>Halobacteria</taxon>
        <taxon>Halobacteriales</taxon>
        <taxon>Haloferacaceae</taxon>
        <taxon>Halohasta</taxon>
    </lineage>
</organism>
<dbReference type="Pfam" id="PF23994">
    <property type="entry name" value="DUF7312"/>
    <property type="match status" value="1"/>
</dbReference>
<evidence type="ECO:0000259" key="3">
    <source>
        <dbReference type="Pfam" id="PF23994"/>
    </source>
</evidence>
<evidence type="ECO:0000256" key="1">
    <source>
        <dbReference type="SAM" id="MobiDB-lite"/>
    </source>
</evidence>
<feature type="region of interest" description="Disordered" evidence="1">
    <location>
        <begin position="1"/>
        <end position="39"/>
    </location>
</feature>
<feature type="compositionally biased region" description="Acidic residues" evidence="1">
    <location>
        <begin position="22"/>
        <end position="37"/>
    </location>
</feature>
<comment type="caution">
    <text evidence="4">The sequence shown here is derived from an EMBL/GenBank/DDBJ whole genome shotgun (WGS) entry which is preliminary data.</text>
</comment>
<keyword evidence="2" id="KW-0812">Transmembrane</keyword>
<evidence type="ECO:0000313" key="4">
    <source>
        <dbReference type="EMBL" id="MFD1642105.1"/>
    </source>
</evidence>
<evidence type="ECO:0000256" key="2">
    <source>
        <dbReference type="SAM" id="Phobius"/>
    </source>
</evidence>